<sequence length="103" mass="10909">MNLNRSFTTLHSVDAPTQRGADAPAPRDGNRHECPIPPLPCSSGCGDLTCTERMSGVILAGWTHGDDLLSGTRDATFADYSAMVVNSSAVFLGVISMLTMFCC</sequence>
<gene>
    <name evidence="1" type="ORF">BU25DRAFT_414409</name>
</gene>
<protein>
    <submittedName>
        <fullName evidence="1">Uncharacterized protein</fullName>
    </submittedName>
</protein>
<keyword evidence="2" id="KW-1185">Reference proteome</keyword>
<comment type="caution">
    <text evidence="1">The sequence shown here is derived from an EMBL/GenBank/DDBJ whole genome shotgun (WGS) entry which is preliminary data.</text>
</comment>
<dbReference type="Proteomes" id="UP000799754">
    <property type="component" value="Unassembled WGS sequence"/>
</dbReference>
<reference evidence="1" key="1">
    <citation type="journal article" date="2020" name="Stud. Mycol.">
        <title>101 Dothideomycetes genomes: a test case for predicting lifestyles and emergence of pathogens.</title>
        <authorList>
            <person name="Haridas S."/>
            <person name="Albert R."/>
            <person name="Binder M."/>
            <person name="Bloem J."/>
            <person name="Labutti K."/>
            <person name="Salamov A."/>
            <person name="Andreopoulos B."/>
            <person name="Baker S."/>
            <person name="Barry K."/>
            <person name="Bills G."/>
            <person name="Bluhm B."/>
            <person name="Cannon C."/>
            <person name="Castanera R."/>
            <person name="Culley D."/>
            <person name="Daum C."/>
            <person name="Ezra D."/>
            <person name="Gonzalez J."/>
            <person name="Henrissat B."/>
            <person name="Kuo A."/>
            <person name="Liang C."/>
            <person name="Lipzen A."/>
            <person name="Lutzoni F."/>
            <person name="Magnuson J."/>
            <person name="Mondo S."/>
            <person name="Nolan M."/>
            <person name="Ohm R."/>
            <person name="Pangilinan J."/>
            <person name="Park H.-J."/>
            <person name="Ramirez L."/>
            <person name="Alfaro M."/>
            <person name="Sun H."/>
            <person name="Tritt A."/>
            <person name="Yoshinaga Y."/>
            <person name="Zwiers L.-H."/>
            <person name="Turgeon B."/>
            <person name="Goodwin S."/>
            <person name="Spatafora J."/>
            <person name="Crous P."/>
            <person name="Grigoriev I."/>
        </authorList>
    </citation>
    <scope>NUCLEOTIDE SEQUENCE</scope>
    <source>
        <strain evidence="1">CBS 525.71</strain>
    </source>
</reference>
<dbReference type="EMBL" id="MU006737">
    <property type="protein sequence ID" value="KAF2623402.1"/>
    <property type="molecule type" value="Genomic_DNA"/>
</dbReference>
<organism evidence="1 2">
    <name type="scientific">Macroventuria anomochaeta</name>
    <dbReference type="NCBI Taxonomy" id="301207"/>
    <lineage>
        <taxon>Eukaryota</taxon>
        <taxon>Fungi</taxon>
        <taxon>Dikarya</taxon>
        <taxon>Ascomycota</taxon>
        <taxon>Pezizomycotina</taxon>
        <taxon>Dothideomycetes</taxon>
        <taxon>Pleosporomycetidae</taxon>
        <taxon>Pleosporales</taxon>
        <taxon>Pleosporineae</taxon>
        <taxon>Didymellaceae</taxon>
        <taxon>Macroventuria</taxon>
    </lineage>
</organism>
<accession>A0ACB6RNW3</accession>
<name>A0ACB6RNW3_9PLEO</name>
<evidence type="ECO:0000313" key="1">
    <source>
        <dbReference type="EMBL" id="KAF2623402.1"/>
    </source>
</evidence>
<evidence type="ECO:0000313" key="2">
    <source>
        <dbReference type="Proteomes" id="UP000799754"/>
    </source>
</evidence>
<proteinExistence type="predicted"/>